<comment type="caution">
    <text evidence="1">The sequence shown here is derived from an EMBL/GenBank/DDBJ whole genome shotgun (WGS) entry which is preliminary data.</text>
</comment>
<protein>
    <submittedName>
        <fullName evidence="1">Putative integrase, catalytic region</fullName>
    </submittedName>
</protein>
<organism evidence="1">
    <name type="scientific">Mycobacterium xenopi 4042</name>
    <dbReference type="NCBI Taxonomy" id="1299334"/>
    <lineage>
        <taxon>Bacteria</taxon>
        <taxon>Bacillati</taxon>
        <taxon>Actinomycetota</taxon>
        <taxon>Actinomycetes</taxon>
        <taxon>Mycobacteriales</taxon>
        <taxon>Mycobacteriaceae</taxon>
        <taxon>Mycobacterium</taxon>
    </lineage>
</organism>
<accession>X8DA72</accession>
<sequence>MALSTYYDAKARVPSARALRDAVLGPALCQLWKDNYCVYGPANSGKRLVAMVMTSVAIRWPG</sequence>
<name>X8DA72_MYCXE</name>
<dbReference type="PATRIC" id="fig|1299334.3.peg.2506"/>
<gene>
    <name evidence="1" type="ORF">I553_10824</name>
</gene>
<dbReference type="EMBL" id="JAOB01000027">
    <property type="protein sequence ID" value="EUA65527.1"/>
    <property type="molecule type" value="Genomic_DNA"/>
</dbReference>
<evidence type="ECO:0000313" key="1">
    <source>
        <dbReference type="EMBL" id="EUA65527.1"/>
    </source>
</evidence>
<reference evidence="1" key="1">
    <citation type="submission" date="2014-01" db="EMBL/GenBank/DDBJ databases">
        <authorList>
            <person name="Brown-Elliot B."/>
            <person name="Wallace R."/>
            <person name="Lenaerts A."/>
            <person name="Ordway D."/>
            <person name="DeGroote M.A."/>
            <person name="Parker T."/>
            <person name="Sizemore C."/>
            <person name="Tallon L.J."/>
            <person name="Sadzewicz L.K."/>
            <person name="Sengamalay N."/>
            <person name="Fraser C.M."/>
            <person name="Hine E."/>
            <person name="Shefchek K.A."/>
            <person name="Das S.P."/>
            <person name="Tettelin H."/>
        </authorList>
    </citation>
    <scope>NUCLEOTIDE SEQUENCE [LARGE SCALE GENOMIC DNA]</scope>
    <source>
        <strain evidence="1">4042</strain>
    </source>
</reference>
<proteinExistence type="predicted"/>
<dbReference type="AlphaFoldDB" id="X8DA72"/>